<evidence type="ECO:0000256" key="4">
    <source>
        <dbReference type="ARBA" id="ARBA00022475"/>
    </source>
</evidence>
<feature type="transmembrane region" description="Helical" evidence="9">
    <location>
        <begin position="243"/>
        <end position="261"/>
    </location>
</feature>
<feature type="transmembrane region" description="Helical" evidence="9">
    <location>
        <begin position="12"/>
        <end position="31"/>
    </location>
</feature>
<feature type="transmembrane region" description="Helical" evidence="9">
    <location>
        <begin position="138"/>
        <end position="161"/>
    </location>
</feature>
<dbReference type="EMBL" id="WQPS01000005">
    <property type="protein sequence ID" value="MBT9809077.1"/>
    <property type="molecule type" value="Genomic_DNA"/>
</dbReference>
<evidence type="ECO:0000256" key="3">
    <source>
        <dbReference type="ARBA" id="ARBA00022448"/>
    </source>
</evidence>
<evidence type="ECO:0000313" key="12">
    <source>
        <dbReference type="Proteomes" id="UP000708338"/>
    </source>
</evidence>
<organism evidence="11 12">
    <name type="scientific">Enterocloster citroniae</name>
    <dbReference type="NCBI Taxonomy" id="358743"/>
    <lineage>
        <taxon>Bacteria</taxon>
        <taxon>Bacillati</taxon>
        <taxon>Bacillota</taxon>
        <taxon>Clostridia</taxon>
        <taxon>Lachnospirales</taxon>
        <taxon>Lachnospiraceae</taxon>
        <taxon>Enterocloster</taxon>
    </lineage>
</organism>
<dbReference type="AlphaFoldDB" id="A0AA41FCJ6"/>
<keyword evidence="6 9" id="KW-0812">Transmembrane</keyword>
<feature type="transmembrane region" description="Helical" evidence="9">
    <location>
        <begin position="182"/>
        <end position="204"/>
    </location>
</feature>
<reference evidence="11" key="1">
    <citation type="journal article" date="2021" name="Gut Microbes">
        <title>A synthetic consortium of 100 gut commensals modulates the composition and function in a colon model of the microbiome of elderly subjects.</title>
        <authorList>
            <person name="Perez M."/>
            <person name="Ntemiri A."/>
            <person name="Tan H."/>
            <person name="Harris H.M.B."/>
            <person name="Roager H.M."/>
            <person name="Ribiere C."/>
            <person name="O'Toole P.W."/>
        </authorList>
    </citation>
    <scope>NUCLEOTIDE SEQUENCE</scope>
    <source>
        <strain evidence="11">MCC335</strain>
    </source>
</reference>
<evidence type="ECO:0000256" key="9">
    <source>
        <dbReference type="RuleBase" id="RU363032"/>
    </source>
</evidence>
<evidence type="ECO:0000256" key="1">
    <source>
        <dbReference type="ARBA" id="ARBA00004651"/>
    </source>
</evidence>
<dbReference type="InterPro" id="IPR050901">
    <property type="entry name" value="BP-dep_ABC_trans_perm"/>
</dbReference>
<evidence type="ECO:0000256" key="6">
    <source>
        <dbReference type="ARBA" id="ARBA00022692"/>
    </source>
</evidence>
<evidence type="ECO:0000256" key="7">
    <source>
        <dbReference type="ARBA" id="ARBA00022989"/>
    </source>
</evidence>
<dbReference type="SUPFAM" id="SSF161098">
    <property type="entry name" value="MetI-like"/>
    <property type="match status" value="1"/>
</dbReference>
<dbReference type="GO" id="GO:0055085">
    <property type="term" value="P:transmembrane transport"/>
    <property type="evidence" value="ECO:0007669"/>
    <property type="project" value="InterPro"/>
</dbReference>
<evidence type="ECO:0000256" key="8">
    <source>
        <dbReference type="ARBA" id="ARBA00023136"/>
    </source>
</evidence>
<sequence length="276" mass="31419">MKHKSYEMIIKYLFLILMSAMVLFPILWMLSTSVKPAQEILTGRPHWIPQHFTLEAYHNLFTLYPFKDYFISSLIVSVGATGIAVLFSLLASYGMTRFQFTGKGTFLTYLLVTQMFPSIMLLIPAYKILTTYHLSNTYIGLILMLTSLTVPFCSWLMKGYMESISLELDESAMIDGCPRLRILFQIVSPLALPGIAATAIYAFIQTWNEYMFTYILISSEYKKTLPVGIGQLNGYYRTEWNEMMAACFISALPVVIAFIFLQKYFIASLTAGAVKE</sequence>
<comment type="subcellular location">
    <subcellularLocation>
        <location evidence="1 9">Cell membrane</location>
        <topology evidence="1 9">Multi-pass membrane protein</topology>
    </subcellularLocation>
</comment>
<feature type="domain" description="ABC transmembrane type-1" evidence="10">
    <location>
        <begin position="70"/>
        <end position="261"/>
    </location>
</feature>
<dbReference type="Proteomes" id="UP000708338">
    <property type="component" value="Unassembled WGS sequence"/>
</dbReference>
<feature type="transmembrane region" description="Helical" evidence="9">
    <location>
        <begin position="69"/>
        <end position="94"/>
    </location>
</feature>
<evidence type="ECO:0000256" key="2">
    <source>
        <dbReference type="ARBA" id="ARBA00009047"/>
    </source>
</evidence>
<comment type="similarity">
    <text evidence="2">Belongs to the binding-protein-dependent transport system permease family. MalFG subfamily.</text>
</comment>
<protein>
    <submittedName>
        <fullName evidence="11">ABC transporter permease subunit</fullName>
    </submittedName>
</protein>
<dbReference type="InterPro" id="IPR035906">
    <property type="entry name" value="MetI-like_sf"/>
</dbReference>
<gene>
    <name evidence="11" type="ORF">GPL26_05380</name>
</gene>
<dbReference type="Gene3D" id="1.10.3720.10">
    <property type="entry name" value="MetI-like"/>
    <property type="match status" value="1"/>
</dbReference>
<dbReference type="Pfam" id="PF00528">
    <property type="entry name" value="BPD_transp_1"/>
    <property type="match status" value="1"/>
</dbReference>
<keyword evidence="7 9" id="KW-1133">Transmembrane helix</keyword>
<evidence type="ECO:0000259" key="10">
    <source>
        <dbReference type="PROSITE" id="PS50928"/>
    </source>
</evidence>
<proteinExistence type="inferred from homology"/>
<dbReference type="PROSITE" id="PS50928">
    <property type="entry name" value="ABC_TM1"/>
    <property type="match status" value="1"/>
</dbReference>
<name>A0AA41FCJ6_9FIRM</name>
<keyword evidence="8 9" id="KW-0472">Membrane</keyword>
<keyword evidence="3 9" id="KW-0813">Transport</keyword>
<comment type="caution">
    <text evidence="11">The sequence shown here is derived from an EMBL/GenBank/DDBJ whole genome shotgun (WGS) entry which is preliminary data.</text>
</comment>
<evidence type="ECO:0000313" key="11">
    <source>
        <dbReference type="EMBL" id="MBT9809077.1"/>
    </source>
</evidence>
<dbReference type="GO" id="GO:0005886">
    <property type="term" value="C:plasma membrane"/>
    <property type="evidence" value="ECO:0007669"/>
    <property type="project" value="UniProtKB-SubCell"/>
</dbReference>
<dbReference type="CDD" id="cd06261">
    <property type="entry name" value="TM_PBP2"/>
    <property type="match status" value="1"/>
</dbReference>
<evidence type="ECO:0000256" key="5">
    <source>
        <dbReference type="ARBA" id="ARBA00022597"/>
    </source>
</evidence>
<accession>A0AA41FCJ6</accession>
<feature type="transmembrane region" description="Helical" evidence="9">
    <location>
        <begin position="106"/>
        <end position="126"/>
    </location>
</feature>
<keyword evidence="4" id="KW-1003">Cell membrane</keyword>
<keyword evidence="5" id="KW-0762">Sugar transport</keyword>
<dbReference type="InterPro" id="IPR000515">
    <property type="entry name" value="MetI-like"/>
</dbReference>
<dbReference type="RefSeq" id="WP_117450370.1">
    <property type="nucleotide sequence ID" value="NZ_CABJDD010000001.1"/>
</dbReference>
<dbReference type="PANTHER" id="PTHR32243:SF50">
    <property type="entry name" value="MALTOSE_MALTODEXTRIN TRANSPORT SYSTEM PERMEASE PROTEIN MALG"/>
    <property type="match status" value="1"/>
</dbReference>
<dbReference type="PANTHER" id="PTHR32243">
    <property type="entry name" value="MALTOSE TRANSPORT SYSTEM PERMEASE-RELATED"/>
    <property type="match status" value="1"/>
</dbReference>